<dbReference type="Gene3D" id="2.20.25.240">
    <property type="match status" value="1"/>
</dbReference>
<dbReference type="GO" id="GO:0008270">
    <property type="term" value="F:zinc ion binding"/>
    <property type="evidence" value="ECO:0007669"/>
    <property type="project" value="UniProtKB-KW"/>
</dbReference>
<comment type="caution">
    <text evidence="6">The sequence shown here is derived from an EMBL/GenBank/DDBJ whole genome shotgun (WGS) entry which is preliminary data.</text>
</comment>
<keyword evidence="2" id="KW-0863">Zinc-finger</keyword>
<keyword evidence="7" id="KW-1185">Reference proteome</keyword>
<organism evidence="6 7">
    <name type="scientific">Ceratitis capitata</name>
    <name type="common">Mediterranean fruit fly</name>
    <name type="synonym">Tephritis capitata</name>
    <dbReference type="NCBI Taxonomy" id="7213"/>
    <lineage>
        <taxon>Eukaryota</taxon>
        <taxon>Metazoa</taxon>
        <taxon>Ecdysozoa</taxon>
        <taxon>Arthropoda</taxon>
        <taxon>Hexapoda</taxon>
        <taxon>Insecta</taxon>
        <taxon>Pterygota</taxon>
        <taxon>Neoptera</taxon>
        <taxon>Endopterygota</taxon>
        <taxon>Diptera</taxon>
        <taxon>Brachycera</taxon>
        <taxon>Muscomorpha</taxon>
        <taxon>Tephritoidea</taxon>
        <taxon>Tephritidae</taxon>
        <taxon>Ceratitis</taxon>
        <taxon>Ceratitis</taxon>
    </lineage>
</organism>
<feature type="region of interest" description="Disordered" evidence="4">
    <location>
        <begin position="67"/>
        <end position="89"/>
    </location>
</feature>
<evidence type="ECO:0000313" key="6">
    <source>
        <dbReference type="EMBL" id="CAD6994033.1"/>
    </source>
</evidence>
<dbReference type="Pfam" id="PF04500">
    <property type="entry name" value="FLYWCH"/>
    <property type="match status" value="1"/>
</dbReference>
<dbReference type="AlphaFoldDB" id="A0A811U9M4"/>
<reference evidence="6" key="1">
    <citation type="submission" date="2020-11" db="EMBL/GenBank/DDBJ databases">
        <authorList>
            <person name="Whitehead M."/>
        </authorList>
    </citation>
    <scope>NUCLEOTIDE SEQUENCE</scope>
    <source>
        <strain evidence="6">EGII</strain>
    </source>
</reference>
<evidence type="ECO:0000256" key="3">
    <source>
        <dbReference type="ARBA" id="ARBA00022833"/>
    </source>
</evidence>
<dbReference type="EMBL" id="CAJHJT010000001">
    <property type="protein sequence ID" value="CAD6994033.1"/>
    <property type="molecule type" value="Genomic_DNA"/>
</dbReference>
<evidence type="ECO:0000256" key="4">
    <source>
        <dbReference type="SAM" id="MobiDB-lite"/>
    </source>
</evidence>
<keyword evidence="1" id="KW-0479">Metal-binding</keyword>
<sequence length="101" mass="11513">MEQLAKKCGLMITQGKKGKPKLLYAGFAYFRNNSKGPKTYWLCAKNRDNRCRARIITCSMTGELMIKNQNHNHPAPPPSVIPRGQKKKNVVNIAKRENEEN</sequence>
<dbReference type="OrthoDB" id="2311693at2759"/>
<evidence type="ECO:0000256" key="2">
    <source>
        <dbReference type="ARBA" id="ARBA00022771"/>
    </source>
</evidence>
<proteinExistence type="predicted"/>
<evidence type="ECO:0000313" key="7">
    <source>
        <dbReference type="Proteomes" id="UP000606786"/>
    </source>
</evidence>
<evidence type="ECO:0000259" key="5">
    <source>
        <dbReference type="Pfam" id="PF04500"/>
    </source>
</evidence>
<evidence type="ECO:0000256" key="1">
    <source>
        <dbReference type="ARBA" id="ARBA00022723"/>
    </source>
</evidence>
<dbReference type="InterPro" id="IPR007588">
    <property type="entry name" value="Znf_FLYWCH"/>
</dbReference>
<dbReference type="Proteomes" id="UP000606786">
    <property type="component" value="Unassembled WGS sequence"/>
</dbReference>
<name>A0A811U9M4_CERCA</name>
<protein>
    <submittedName>
        <fullName evidence="6">(Mediterranean fruit fly) hypothetical protein</fullName>
    </submittedName>
</protein>
<feature type="domain" description="FLYWCH-type" evidence="5">
    <location>
        <begin position="13"/>
        <end position="73"/>
    </location>
</feature>
<accession>A0A811U9M4</accession>
<gene>
    <name evidence="6" type="ORF">CCAP1982_LOCUS2810</name>
</gene>
<keyword evidence="3" id="KW-0862">Zinc</keyword>